<dbReference type="AlphaFoldDB" id="A0A261USS5"/>
<dbReference type="RefSeq" id="WP_094837128.1">
    <property type="nucleotide sequence ID" value="NZ_NEVQ01000003.1"/>
</dbReference>
<sequence length="114" mass="12600">MRTVLVGVAVALVAVVQSSHAAEVRIPRSMQGDKGKYYLLERSTKGGIITAVSRRDGVDSVVFTRTETNCKTKKMRVLGESETSVRDINNNSTKWFDLVPGSSKSDLFNYLCKK</sequence>
<evidence type="ECO:0000256" key="1">
    <source>
        <dbReference type="SAM" id="SignalP"/>
    </source>
</evidence>
<reference evidence="2 3" key="1">
    <citation type="submission" date="2017-05" db="EMBL/GenBank/DDBJ databases">
        <title>Complete and WGS of Bordetella genogroups.</title>
        <authorList>
            <person name="Spilker T."/>
            <person name="LiPuma J."/>
        </authorList>
    </citation>
    <scope>NUCLEOTIDE SEQUENCE [LARGE SCALE GENOMIC DNA]</scope>
    <source>
        <strain evidence="2 3">AU9919</strain>
    </source>
</reference>
<accession>A0A261USS5</accession>
<name>A0A261USS5_9BORD</name>
<keyword evidence="1" id="KW-0732">Signal</keyword>
<organism evidence="2 3">
    <name type="scientific">Bordetella genomosp. 4</name>
    <dbReference type="NCBI Taxonomy" id="463044"/>
    <lineage>
        <taxon>Bacteria</taxon>
        <taxon>Pseudomonadati</taxon>
        <taxon>Pseudomonadota</taxon>
        <taxon>Betaproteobacteria</taxon>
        <taxon>Burkholderiales</taxon>
        <taxon>Alcaligenaceae</taxon>
        <taxon>Bordetella</taxon>
    </lineage>
</organism>
<dbReference type="Proteomes" id="UP000216885">
    <property type="component" value="Unassembled WGS sequence"/>
</dbReference>
<keyword evidence="3" id="KW-1185">Reference proteome</keyword>
<proteinExistence type="predicted"/>
<protein>
    <submittedName>
        <fullName evidence="2">Uncharacterized protein</fullName>
    </submittedName>
</protein>
<dbReference type="EMBL" id="NEVQ01000003">
    <property type="protein sequence ID" value="OZI64597.1"/>
    <property type="molecule type" value="Genomic_DNA"/>
</dbReference>
<evidence type="ECO:0000313" key="2">
    <source>
        <dbReference type="EMBL" id="OZI64597.1"/>
    </source>
</evidence>
<gene>
    <name evidence="2" type="ORF">CAL20_02775</name>
</gene>
<comment type="caution">
    <text evidence="2">The sequence shown here is derived from an EMBL/GenBank/DDBJ whole genome shotgun (WGS) entry which is preliminary data.</text>
</comment>
<evidence type="ECO:0000313" key="3">
    <source>
        <dbReference type="Proteomes" id="UP000216885"/>
    </source>
</evidence>
<feature type="signal peptide" evidence="1">
    <location>
        <begin position="1"/>
        <end position="21"/>
    </location>
</feature>
<feature type="chain" id="PRO_5012627761" evidence="1">
    <location>
        <begin position="22"/>
        <end position="114"/>
    </location>
</feature>